<reference evidence="4" key="1">
    <citation type="submission" date="2021-07" db="EMBL/GenBank/DDBJ databases">
        <title>Draft genome of Mortierella alpina, strain LL118, isolated from an aspen leaf litter sample.</title>
        <authorList>
            <person name="Yang S."/>
            <person name="Vinatzer B.A."/>
        </authorList>
    </citation>
    <scope>NUCLEOTIDE SEQUENCE</scope>
    <source>
        <strain evidence="4">LL118</strain>
    </source>
</reference>
<feature type="region of interest" description="Disordered" evidence="2">
    <location>
        <begin position="1"/>
        <end position="59"/>
    </location>
</feature>
<accession>A0A9P8A362</accession>
<dbReference type="Pfam" id="PF07691">
    <property type="entry name" value="PA14"/>
    <property type="match status" value="1"/>
</dbReference>
<evidence type="ECO:0000313" key="5">
    <source>
        <dbReference type="Proteomes" id="UP000717515"/>
    </source>
</evidence>
<feature type="coiled-coil region" evidence="1">
    <location>
        <begin position="876"/>
        <end position="903"/>
    </location>
</feature>
<name>A0A9P8A362_MORAP</name>
<feature type="compositionally biased region" description="Basic and acidic residues" evidence="2">
    <location>
        <begin position="364"/>
        <end position="380"/>
    </location>
</feature>
<feature type="region of interest" description="Disordered" evidence="2">
    <location>
        <begin position="402"/>
        <end position="460"/>
    </location>
</feature>
<dbReference type="SMART" id="SM00758">
    <property type="entry name" value="PA14"/>
    <property type="match status" value="1"/>
</dbReference>
<proteinExistence type="predicted"/>
<feature type="region of interest" description="Disordered" evidence="2">
    <location>
        <begin position="826"/>
        <end position="850"/>
    </location>
</feature>
<gene>
    <name evidence="4" type="ORF">KVV02_001835</name>
</gene>
<sequence>MILGANSASTFHPWQHSSGSMERIDAQDGGQRALDNAREHSQEVEPHRQAATPSASISAVHEALTSHGDDDEHISNVMSTFQPSTTLRPKASTSSISSTLSSSSNATTQTFMSTLSFSTATGPHDRHAEHGENGDQEDDEQADIESVDVDILTPTDGPQSDPFESDRITSSYQHSHGYYNTAYPGQTAAPPQQHPIQQESSKCRPLSYVGESRRHTKTFSEQSSAARTVRGMHSSEPSSVIISPASPSIPPSTTAHSPMSRQLLDDQELQAELYSQHENAEEMMFASPEYRKSLALSVQSDLLAEDNINASPSGARRSLAAAGLLVDTAQQRQKQQHQQSQYSNLLRDATLILEQKQQNMQGHVLERSSDTNDTVERAASETELNQLAVGTVRAADALRESAHGQGLGSSDGQKRPQSGSTRSTRSSITRSRSRRFSAPGMHGSHDASPSSQSRRSTASGASYAAASMNAGANRGGDAVAGEAVVAFGARAPHAVSEVYGALEDDHEDMDGGRYLLGANSTSHVDSSVENSGARKYAIQPLQHHSTMQPFLHSGEGLNSSTSSSSLAATGSAGPLASPTLHSQNHLLQHPRLHHDYRPGVVFEYYQGEWDWLPNFDEMPPDHAGIVGNFMIDETTERDLFRPQFANLIHQTRQGTSSARPVYKEPGNFAVRFTTHIDITQDGVYSFWLSSNDGSVLYIANTLVVENDGSHYATEAEGRILLQAGKHPMVVEFFHRNGKMLEGFRSTGPSLSVSYRTPGPVWSFGLKAGPKRIVKSSNLFYDHGDLRLRNLLSEFGVDEDYSSMDRRSMDRRSHCMSPDSAHSNYEIPAPTSAGGGGHQQHQQHMRHGSGQYQYQYQDRPSRHRIMSGDMGQMQPSTRELAVQMENAKTTIKDLEQIIRDQADSHQKKMNELYSILQDTQSQVDRLVSGIKKATLFEAPRTTIHPSHNSNPAWRSTVVSIYVDAEEEYPAPPDYDGLDSGEGESSNESGTDSDEVLAKHLGDLERLKQLYFFSMALSVKMNCEMMGNKTPEYTSTSVQKLYEDCTLHSHVPVEGWPGYVSRHFAKRPTRSLPA</sequence>
<dbReference type="Gene3D" id="3.90.182.10">
    <property type="entry name" value="Toxin - Anthrax Protective Antigen,domain 1"/>
    <property type="match status" value="1"/>
</dbReference>
<dbReference type="Proteomes" id="UP000717515">
    <property type="component" value="Unassembled WGS sequence"/>
</dbReference>
<feature type="compositionally biased region" description="Low complexity" evidence="2">
    <location>
        <begin position="234"/>
        <end position="258"/>
    </location>
</feature>
<feature type="compositionally biased region" description="Low complexity" evidence="2">
    <location>
        <begin position="446"/>
        <end position="460"/>
    </location>
</feature>
<feature type="compositionally biased region" description="Low complexity" evidence="2">
    <location>
        <begin position="559"/>
        <end position="578"/>
    </location>
</feature>
<feature type="compositionally biased region" description="Low complexity" evidence="2">
    <location>
        <begin position="92"/>
        <end position="110"/>
    </location>
</feature>
<feature type="region of interest" description="Disordered" evidence="2">
    <location>
        <begin position="82"/>
        <end position="142"/>
    </location>
</feature>
<feature type="compositionally biased region" description="Polar residues" evidence="2">
    <location>
        <begin position="111"/>
        <end position="121"/>
    </location>
</feature>
<feature type="compositionally biased region" description="Polar residues" evidence="2">
    <location>
        <begin position="1"/>
        <end position="20"/>
    </location>
</feature>
<feature type="region of interest" description="Disordered" evidence="2">
    <location>
        <begin position="360"/>
        <end position="382"/>
    </location>
</feature>
<feature type="region of interest" description="Disordered" evidence="2">
    <location>
        <begin position="548"/>
        <end position="580"/>
    </location>
</feature>
<feature type="region of interest" description="Disordered" evidence="2">
    <location>
        <begin position="968"/>
        <end position="991"/>
    </location>
</feature>
<feature type="compositionally biased region" description="Basic and acidic residues" evidence="2">
    <location>
        <begin position="35"/>
        <end position="48"/>
    </location>
</feature>
<feature type="compositionally biased region" description="Basic and acidic residues" evidence="2">
    <location>
        <begin position="123"/>
        <end position="133"/>
    </location>
</feature>
<feature type="compositionally biased region" description="Low complexity" evidence="2">
    <location>
        <begin position="420"/>
        <end position="430"/>
    </location>
</feature>
<feature type="region of interest" description="Disordered" evidence="2">
    <location>
        <begin position="175"/>
        <end position="260"/>
    </location>
</feature>
<dbReference type="EMBL" id="JAIFTL010000140">
    <property type="protein sequence ID" value="KAG9322550.1"/>
    <property type="molecule type" value="Genomic_DNA"/>
</dbReference>
<evidence type="ECO:0000313" key="4">
    <source>
        <dbReference type="EMBL" id="KAG9322550.1"/>
    </source>
</evidence>
<evidence type="ECO:0000259" key="3">
    <source>
        <dbReference type="PROSITE" id="PS51820"/>
    </source>
</evidence>
<dbReference type="PROSITE" id="PS51820">
    <property type="entry name" value="PA14"/>
    <property type="match status" value="1"/>
</dbReference>
<protein>
    <recommendedName>
        <fullName evidence="3">PA14 domain-containing protein</fullName>
    </recommendedName>
</protein>
<dbReference type="InterPro" id="IPR037524">
    <property type="entry name" value="PA14/GLEYA"/>
</dbReference>
<evidence type="ECO:0000256" key="1">
    <source>
        <dbReference type="SAM" id="Coils"/>
    </source>
</evidence>
<feature type="domain" description="PA14" evidence="3">
    <location>
        <begin position="595"/>
        <end position="769"/>
    </location>
</feature>
<dbReference type="InterPro" id="IPR011658">
    <property type="entry name" value="PA14_dom"/>
</dbReference>
<comment type="caution">
    <text evidence="4">The sequence shown here is derived from an EMBL/GenBank/DDBJ whole genome shotgun (WGS) entry which is preliminary data.</text>
</comment>
<feature type="compositionally biased region" description="Polar residues" evidence="2">
    <location>
        <begin position="408"/>
        <end position="419"/>
    </location>
</feature>
<dbReference type="SUPFAM" id="SSF56988">
    <property type="entry name" value="Anthrax protective antigen"/>
    <property type="match status" value="1"/>
</dbReference>
<dbReference type="AlphaFoldDB" id="A0A9P8A362"/>
<evidence type="ECO:0000256" key="2">
    <source>
        <dbReference type="SAM" id="MobiDB-lite"/>
    </source>
</evidence>
<organism evidence="4 5">
    <name type="scientific">Mortierella alpina</name>
    <name type="common">Oleaginous fungus</name>
    <name type="synonym">Mortierella renispora</name>
    <dbReference type="NCBI Taxonomy" id="64518"/>
    <lineage>
        <taxon>Eukaryota</taxon>
        <taxon>Fungi</taxon>
        <taxon>Fungi incertae sedis</taxon>
        <taxon>Mucoromycota</taxon>
        <taxon>Mortierellomycotina</taxon>
        <taxon>Mortierellomycetes</taxon>
        <taxon>Mortierellales</taxon>
        <taxon>Mortierellaceae</taxon>
        <taxon>Mortierella</taxon>
    </lineage>
</organism>
<keyword evidence="1" id="KW-0175">Coiled coil</keyword>